<comment type="caution">
    <text evidence="1">The sequence shown here is derived from an EMBL/GenBank/DDBJ whole genome shotgun (WGS) entry which is preliminary data.</text>
</comment>
<gene>
    <name evidence="1" type="ORF">AGLY_008384</name>
</gene>
<organism evidence="1 2">
    <name type="scientific">Aphis glycines</name>
    <name type="common">Soybean aphid</name>
    <dbReference type="NCBI Taxonomy" id="307491"/>
    <lineage>
        <taxon>Eukaryota</taxon>
        <taxon>Metazoa</taxon>
        <taxon>Ecdysozoa</taxon>
        <taxon>Arthropoda</taxon>
        <taxon>Hexapoda</taxon>
        <taxon>Insecta</taxon>
        <taxon>Pterygota</taxon>
        <taxon>Neoptera</taxon>
        <taxon>Paraneoptera</taxon>
        <taxon>Hemiptera</taxon>
        <taxon>Sternorrhyncha</taxon>
        <taxon>Aphidomorpha</taxon>
        <taxon>Aphidoidea</taxon>
        <taxon>Aphididae</taxon>
        <taxon>Aphidini</taxon>
        <taxon>Aphis</taxon>
        <taxon>Aphis</taxon>
    </lineage>
</organism>
<sequence>MKNFGQKYLINTFKKNFSEKLKISVLKKTQNLLKIKSCKENANLNNIYDLYFLNNNKYLKSFGINRCRYAISYEHKKFYNFSTSKLLASFRVFERFLLLIKSLILLLFLRLKFFEVSRFGRVVNINIMYNKYNRTVDNYINIVLRASSLRLVLMIILVESVQHEFADDIYLGVGNLSLIVSEEEPDVRDCRAYRGHNGSDTGGSGHGHSA</sequence>
<dbReference type="Proteomes" id="UP000475862">
    <property type="component" value="Unassembled WGS sequence"/>
</dbReference>
<protein>
    <submittedName>
        <fullName evidence="1">Uncharacterized protein</fullName>
    </submittedName>
</protein>
<evidence type="ECO:0000313" key="2">
    <source>
        <dbReference type="Proteomes" id="UP000475862"/>
    </source>
</evidence>
<dbReference type="EMBL" id="VYZN01000028">
    <property type="protein sequence ID" value="KAE9534294.1"/>
    <property type="molecule type" value="Genomic_DNA"/>
</dbReference>
<evidence type="ECO:0000313" key="1">
    <source>
        <dbReference type="EMBL" id="KAE9534294.1"/>
    </source>
</evidence>
<accession>A0A6G0TK91</accession>
<keyword evidence="2" id="KW-1185">Reference proteome</keyword>
<name>A0A6G0TK91_APHGL</name>
<dbReference type="AlphaFoldDB" id="A0A6G0TK91"/>
<proteinExistence type="predicted"/>
<reference evidence="1 2" key="1">
    <citation type="submission" date="2019-08" db="EMBL/GenBank/DDBJ databases">
        <title>The genome of the soybean aphid Biotype 1, its phylome, world population structure and adaptation to the North American continent.</title>
        <authorList>
            <person name="Giordano R."/>
            <person name="Donthu R.K."/>
            <person name="Hernandez A.G."/>
            <person name="Wright C.L."/>
            <person name="Zimin A.V."/>
        </authorList>
    </citation>
    <scope>NUCLEOTIDE SEQUENCE [LARGE SCALE GENOMIC DNA]</scope>
    <source>
        <tissue evidence="1">Whole aphids</tissue>
    </source>
</reference>